<feature type="transmembrane region" description="Helical" evidence="6">
    <location>
        <begin position="114"/>
        <end position="135"/>
    </location>
</feature>
<proteinExistence type="predicted"/>
<keyword evidence="9" id="KW-1185">Reference proteome</keyword>
<dbReference type="InterPro" id="IPR011701">
    <property type="entry name" value="MFS"/>
</dbReference>
<evidence type="ECO:0000256" key="6">
    <source>
        <dbReference type="SAM" id="Phobius"/>
    </source>
</evidence>
<keyword evidence="4 6" id="KW-0472">Membrane</keyword>
<feature type="transmembrane region" description="Helical" evidence="6">
    <location>
        <begin position="409"/>
        <end position="435"/>
    </location>
</feature>
<reference evidence="8 9" key="1">
    <citation type="submission" date="2024-07" db="EMBL/GenBank/DDBJ databases">
        <title>Draft sequence of the Neodothiora populina.</title>
        <authorList>
            <person name="Drown D.D."/>
            <person name="Schuette U.S."/>
            <person name="Buechlein A.B."/>
            <person name="Rusch D.R."/>
            <person name="Winton L.W."/>
            <person name="Adams G.A."/>
        </authorList>
    </citation>
    <scope>NUCLEOTIDE SEQUENCE [LARGE SCALE GENOMIC DNA]</scope>
    <source>
        <strain evidence="8 9">CPC 39397</strain>
    </source>
</reference>
<evidence type="ECO:0000313" key="9">
    <source>
        <dbReference type="Proteomes" id="UP001562354"/>
    </source>
</evidence>
<feature type="region of interest" description="Disordered" evidence="5">
    <location>
        <begin position="1"/>
        <end position="22"/>
    </location>
</feature>
<dbReference type="GeneID" id="95979044"/>
<evidence type="ECO:0000256" key="2">
    <source>
        <dbReference type="ARBA" id="ARBA00022692"/>
    </source>
</evidence>
<evidence type="ECO:0000313" key="8">
    <source>
        <dbReference type="EMBL" id="KAL1306673.1"/>
    </source>
</evidence>
<dbReference type="Proteomes" id="UP001562354">
    <property type="component" value="Unassembled WGS sequence"/>
</dbReference>
<feature type="transmembrane region" description="Helical" evidence="6">
    <location>
        <begin position="489"/>
        <end position="510"/>
    </location>
</feature>
<dbReference type="Gene3D" id="1.20.1250.20">
    <property type="entry name" value="MFS general substrate transporter like domains"/>
    <property type="match status" value="2"/>
</dbReference>
<dbReference type="RefSeq" id="XP_069202945.1">
    <property type="nucleotide sequence ID" value="XM_069345118.1"/>
</dbReference>
<comment type="subcellular location">
    <subcellularLocation>
        <location evidence="1">Membrane</location>
        <topology evidence="1">Multi-pass membrane protein</topology>
    </subcellularLocation>
</comment>
<dbReference type="InterPro" id="IPR036259">
    <property type="entry name" value="MFS_trans_sf"/>
</dbReference>
<feature type="transmembrane region" description="Helical" evidence="6">
    <location>
        <begin position="245"/>
        <end position="266"/>
    </location>
</feature>
<accession>A0ABR3PKK6</accession>
<feature type="transmembrane region" description="Helical" evidence="6">
    <location>
        <begin position="44"/>
        <end position="72"/>
    </location>
</feature>
<dbReference type="PANTHER" id="PTHR42718">
    <property type="entry name" value="MAJOR FACILITATOR SUPERFAMILY MULTIDRUG TRANSPORTER MFSC"/>
    <property type="match status" value="1"/>
</dbReference>
<feature type="transmembrane region" description="Helical" evidence="6">
    <location>
        <begin position="447"/>
        <end position="469"/>
    </location>
</feature>
<name>A0ABR3PKK6_9PEZI</name>
<organism evidence="8 9">
    <name type="scientific">Neodothiora populina</name>
    <dbReference type="NCBI Taxonomy" id="2781224"/>
    <lineage>
        <taxon>Eukaryota</taxon>
        <taxon>Fungi</taxon>
        <taxon>Dikarya</taxon>
        <taxon>Ascomycota</taxon>
        <taxon>Pezizomycotina</taxon>
        <taxon>Dothideomycetes</taxon>
        <taxon>Dothideomycetidae</taxon>
        <taxon>Dothideales</taxon>
        <taxon>Dothioraceae</taxon>
        <taxon>Neodothiora</taxon>
    </lineage>
</organism>
<evidence type="ECO:0000256" key="4">
    <source>
        <dbReference type="ARBA" id="ARBA00023136"/>
    </source>
</evidence>
<evidence type="ECO:0000259" key="7">
    <source>
        <dbReference type="PROSITE" id="PS50850"/>
    </source>
</evidence>
<keyword evidence="3 6" id="KW-1133">Transmembrane helix</keyword>
<dbReference type="PANTHER" id="PTHR42718:SF1">
    <property type="entry name" value="LOW AFFINITY AMMONIUM TRANSPORTER"/>
    <property type="match status" value="1"/>
</dbReference>
<feature type="transmembrane region" description="Helical" evidence="6">
    <location>
        <begin position="204"/>
        <end position="224"/>
    </location>
</feature>
<feature type="domain" description="Major facilitator superfamily (MFS) profile" evidence="7">
    <location>
        <begin position="46"/>
        <end position="513"/>
    </location>
</feature>
<dbReference type="SUPFAM" id="SSF103473">
    <property type="entry name" value="MFS general substrate transporter"/>
    <property type="match status" value="1"/>
</dbReference>
<feature type="transmembrane region" description="Helical" evidence="6">
    <location>
        <begin position="353"/>
        <end position="377"/>
    </location>
</feature>
<dbReference type="CDD" id="cd17476">
    <property type="entry name" value="MFS_Amf1_MDR_like"/>
    <property type="match status" value="1"/>
</dbReference>
<comment type="caution">
    <text evidence="8">The sequence shown here is derived from an EMBL/GenBank/DDBJ whole genome shotgun (WGS) entry which is preliminary data.</text>
</comment>
<feature type="transmembrane region" description="Helical" evidence="6">
    <location>
        <begin position="141"/>
        <end position="162"/>
    </location>
</feature>
<evidence type="ECO:0000256" key="5">
    <source>
        <dbReference type="SAM" id="MobiDB-lite"/>
    </source>
</evidence>
<feature type="transmembrane region" description="Helical" evidence="6">
    <location>
        <begin position="281"/>
        <end position="300"/>
    </location>
</feature>
<feature type="transmembrane region" description="Helical" evidence="6">
    <location>
        <begin position="384"/>
        <end position="403"/>
    </location>
</feature>
<protein>
    <recommendedName>
        <fullName evidence="7">Major facilitator superfamily (MFS) profile domain-containing protein</fullName>
    </recommendedName>
</protein>
<dbReference type="EMBL" id="JBFMKM010000004">
    <property type="protein sequence ID" value="KAL1306673.1"/>
    <property type="molecule type" value="Genomic_DNA"/>
</dbReference>
<feature type="transmembrane region" description="Helical" evidence="6">
    <location>
        <begin position="174"/>
        <end position="198"/>
    </location>
</feature>
<evidence type="ECO:0000256" key="1">
    <source>
        <dbReference type="ARBA" id="ARBA00004141"/>
    </source>
</evidence>
<keyword evidence="2 6" id="KW-0812">Transmembrane</keyword>
<dbReference type="Pfam" id="PF07690">
    <property type="entry name" value="MFS_1"/>
    <property type="match status" value="1"/>
</dbReference>
<gene>
    <name evidence="8" type="ORF">AAFC00_005345</name>
</gene>
<feature type="transmembrane region" description="Helical" evidence="6">
    <location>
        <begin position="84"/>
        <end position="102"/>
    </location>
</feature>
<evidence type="ECO:0000256" key="3">
    <source>
        <dbReference type="ARBA" id="ARBA00022989"/>
    </source>
</evidence>
<dbReference type="PROSITE" id="PS50850">
    <property type="entry name" value="MFS"/>
    <property type="match status" value="1"/>
</dbReference>
<dbReference type="InterPro" id="IPR020846">
    <property type="entry name" value="MFS_dom"/>
</dbReference>
<sequence length="524" mass="55980">MKPPDEVSSSDPGEGMEQLEKQMTGASNMSTVSIAAQMSPMREILFVSVVCLAQLCTQAALGQVLAILQTTLAQTFGLSNPGDLAWLIAGYSLTVGTFILMAGRLGDVFGYKKMLLIGFSWFSLWSIIAGLAVFSNHVLFVFARVFQGIGASICLPNALALLGATYAPGPRKNMVFALFGATAPGGSIIGATFASLFSLAWWPWAFWSFGITLATIAVVGWFVIIDPPSKLRTEASSRTYWETFILLDPLGGLVGVTALILFNFAWNQAGVIGWADPSVAWYVYLTLILGILLVPVFFYIEKRVSSAPLIPFDALTVDVAFVLGCIACGWGCFGIWVFYIWSFAEVLKGATPLLATAYICPVAVSGALASITTGYLLGKMRPAFLMIIALSCFTVGTILIATAPVHQSYWAQFFVCTLVIPWGMDISFPAATLILSNAVGKEHQGIAASLVNTVVNYTISLALGFAGTLEANVNHGGVTNADKLRGYRGAWYLAIGLSGFGMILSVCYLLKDLHRSRASASSAS</sequence>
<feature type="transmembrane region" description="Helical" evidence="6">
    <location>
        <begin position="312"/>
        <end position="341"/>
    </location>
</feature>